<feature type="compositionally biased region" description="Polar residues" evidence="1">
    <location>
        <begin position="245"/>
        <end position="255"/>
    </location>
</feature>
<evidence type="ECO:0000256" key="1">
    <source>
        <dbReference type="SAM" id="MobiDB-lite"/>
    </source>
</evidence>
<accession>A0A9P9WF15</accession>
<dbReference type="AlphaFoldDB" id="A0A9P9WF15"/>
<reference evidence="3" key="1">
    <citation type="submission" date="2021-03" db="EMBL/GenBank/DDBJ databases">
        <title>Revisited historic fungal species revealed as producer of novel bioactive compounds through whole genome sequencing and comparative genomics.</title>
        <authorList>
            <person name="Vignolle G.A."/>
            <person name="Hochenegger N."/>
            <person name="Mach R.L."/>
            <person name="Mach-Aigner A.R."/>
            <person name="Javad Rahimi M."/>
            <person name="Salim K.A."/>
            <person name="Chan C.M."/>
            <person name="Lim L.B.L."/>
            <person name="Cai F."/>
            <person name="Druzhinina I.S."/>
            <person name="U'Ren J.M."/>
            <person name="Derntl C."/>
        </authorList>
    </citation>
    <scope>NUCLEOTIDE SEQUENCE</scope>
    <source>
        <strain evidence="3">TUCIM 5799</strain>
    </source>
</reference>
<organism evidence="3 4">
    <name type="scientific">Neoarthrinium moseri</name>
    <dbReference type="NCBI Taxonomy" id="1658444"/>
    <lineage>
        <taxon>Eukaryota</taxon>
        <taxon>Fungi</taxon>
        <taxon>Dikarya</taxon>
        <taxon>Ascomycota</taxon>
        <taxon>Pezizomycotina</taxon>
        <taxon>Sordariomycetes</taxon>
        <taxon>Xylariomycetidae</taxon>
        <taxon>Amphisphaeriales</taxon>
        <taxon>Apiosporaceae</taxon>
        <taxon>Neoarthrinium</taxon>
    </lineage>
</organism>
<feature type="signal peptide" evidence="2">
    <location>
        <begin position="1"/>
        <end position="18"/>
    </location>
</feature>
<sequence length="924" mass="95649">MQNIFFVALCAISVISEAVQRNPNHQADYKAARVLQQGEDPKKPCGIRTITYLTSYNPAHRTSATGDSTHTTNGVDPYENGYGYATSSHLGNSEVYSASSQVGSVFTIRPYPFKSIEDPYQTEGPKYPQGIEYVVGTDDAYSHYSGHSAHPPHGTQGNGGHGIYHTSESDEEPLGTSTIHETVTFATSVPVTLATTLTITTAIPTTIFQNNTATVTSFSISTFITVSTFTSISTFTTVSPQTVSATITSTKENVPTSTTTSSGSSIETLLPSTSGSSTDTASTTTSETSTSGSSAQTVLPATSVSSTETVSPTASESSTLESSLSESSTETVSPTASESSTEAFSPTASESSTELVSSGQSTSTLLPPTTLGPSSTDSQSAGSTSLSSPSSTSSMNPLKTFDFYATGTLGGAADGLTLGPQMYINQNGPAIFRGVSGAKGFSLDPTTNEVRTTYSDIARVNLKLCCTYSIIGSIQDPATCDISSCNLNSAGKLPLQCAPDPNTDALSCFLNVATVGGDYSVLQIIPFDDEYSSQLPAFQLAVGTTLGAGYSPVTLRTQRPAAPSFSSSSSLSSSTIGRVAEPTSGSYIYAFGSGTDADHLPLQPQLSNSGLVVFSTRPKTVVYRVAYGEGQRKGVLHAYSKDGSVDQRVCCTYANAGNPVDPASCFIGTCSLGGDSVAPLECTNWIDPKGHFFFFCGVNATSINTIYGVQQVALLPDDALQFKVGSTLQPGNKDVTLLADSSGLSAFFPASTSTSSSSMSQVTTPPTTTFAIFAADTGIDAANGLALLPQSTNTGGSLAVFGSPNTPVTYSLNPVTKQVSLSPGIDSNRDICCTYRSDVLGTINPAICSIATCSLGDTDTAPLQCSLVAGGSGVLRCFINAISISAIYRTPQIAVLADGTYQLEIGTALGANNSPVTLSTVRPT</sequence>
<evidence type="ECO:0000313" key="4">
    <source>
        <dbReference type="Proteomes" id="UP000829685"/>
    </source>
</evidence>
<evidence type="ECO:0000256" key="2">
    <source>
        <dbReference type="SAM" id="SignalP"/>
    </source>
</evidence>
<dbReference type="Proteomes" id="UP000829685">
    <property type="component" value="Unassembled WGS sequence"/>
</dbReference>
<keyword evidence="4" id="KW-1185">Reference proteome</keyword>
<evidence type="ECO:0000313" key="3">
    <source>
        <dbReference type="EMBL" id="KAI1860410.1"/>
    </source>
</evidence>
<name>A0A9P9WF15_9PEZI</name>
<proteinExistence type="predicted"/>
<comment type="caution">
    <text evidence="3">The sequence shown here is derived from an EMBL/GenBank/DDBJ whole genome shotgun (WGS) entry which is preliminary data.</text>
</comment>
<feature type="compositionally biased region" description="Low complexity" evidence="1">
    <location>
        <begin position="256"/>
        <end position="394"/>
    </location>
</feature>
<feature type="region of interest" description="Disordered" evidence="1">
    <location>
        <begin position="245"/>
        <end position="394"/>
    </location>
</feature>
<dbReference type="EMBL" id="JAFIMR010000031">
    <property type="protein sequence ID" value="KAI1860410.1"/>
    <property type="molecule type" value="Genomic_DNA"/>
</dbReference>
<protein>
    <submittedName>
        <fullName evidence="3">Uncharacterized protein</fullName>
    </submittedName>
</protein>
<gene>
    <name evidence="3" type="ORF">JX265_009809</name>
</gene>
<keyword evidence="2" id="KW-0732">Signal</keyword>
<feature type="chain" id="PRO_5040275457" evidence="2">
    <location>
        <begin position="19"/>
        <end position="924"/>
    </location>
</feature>